<feature type="compositionally biased region" description="Low complexity" evidence="1">
    <location>
        <begin position="432"/>
        <end position="446"/>
    </location>
</feature>
<keyword evidence="4" id="KW-1185">Reference proteome</keyword>
<dbReference type="Proteomes" id="UP000284842">
    <property type="component" value="Unassembled WGS sequence"/>
</dbReference>
<organism evidence="3 4">
    <name type="scientific">Panaeolus cyanescens</name>
    <dbReference type="NCBI Taxonomy" id="181874"/>
    <lineage>
        <taxon>Eukaryota</taxon>
        <taxon>Fungi</taxon>
        <taxon>Dikarya</taxon>
        <taxon>Basidiomycota</taxon>
        <taxon>Agaricomycotina</taxon>
        <taxon>Agaricomycetes</taxon>
        <taxon>Agaricomycetidae</taxon>
        <taxon>Agaricales</taxon>
        <taxon>Agaricineae</taxon>
        <taxon>Galeropsidaceae</taxon>
        <taxon>Panaeolus</taxon>
    </lineage>
</organism>
<evidence type="ECO:0000313" key="4">
    <source>
        <dbReference type="Proteomes" id="UP000284842"/>
    </source>
</evidence>
<feature type="region of interest" description="Disordered" evidence="1">
    <location>
        <begin position="305"/>
        <end position="380"/>
    </location>
</feature>
<accession>A0A409YIB7</accession>
<dbReference type="InParanoid" id="A0A409YIB7"/>
<keyword evidence="2" id="KW-0472">Membrane</keyword>
<dbReference type="Gene3D" id="2.60.120.260">
    <property type="entry name" value="Galactose-binding domain-like"/>
    <property type="match status" value="1"/>
</dbReference>
<dbReference type="EMBL" id="NHTK01001146">
    <property type="protein sequence ID" value="PPR02771.1"/>
    <property type="molecule type" value="Genomic_DNA"/>
</dbReference>
<reference evidence="3 4" key="1">
    <citation type="journal article" date="2018" name="Evol. Lett.">
        <title>Horizontal gene cluster transfer increased hallucinogenic mushroom diversity.</title>
        <authorList>
            <person name="Reynolds H.T."/>
            <person name="Vijayakumar V."/>
            <person name="Gluck-Thaler E."/>
            <person name="Korotkin H.B."/>
            <person name="Matheny P.B."/>
            <person name="Slot J.C."/>
        </authorList>
    </citation>
    <scope>NUCLEOTIDE SEQUENCE [LARGE SCALE GENOMIC DNA]</scope>
    <source>
        <strain evidence="3 4">2629</strain>
    </source>
</reference>
<feature type="compositionally biased region" description="Polar residues" evidence="1">
    <location>
        <begin position="193"/>
        <end position="204"/>
    </location>
</feature>
<sequence length="499" mass="54370">MGASSTVAQQVIPRNVTLDDTDPRVFYSGGWIDTQPTVLNFGGSHRLGNNPGSTARISFVGNAVYFLSSLWPYHVTTQISLDNGPRIIVDLQDYNYRGPGQFMESAEWRVIYSWTGLTHGIHTLEVSVAPGEQFAVFDGIIYTELETVSIPPTPDITSPPNPPPSDPTLPSLPDSDPTSILPDSQDTPKPPRASTTPAPGAPVQSSSRTVFIIGGVLGGCAFCFIGYCLYRCGRQDGKRRKRLSNPPVSIDPSPSRRRFRDTFMSTFTTATDVEAAQPAIASKGVFQPASLVWYHSIAPRLSRTFSRRRPSHADTRDLSGHVSAHGAAQRTHGNRRRDQESNVPPVPPLPSLNRVHFPQYSEPHSGRYPALHPTVPSPPEVRAVRSSVQPILPTKVMPTKIHLAHTRSYSAQSIKTTNYDEEELYGGIAESMKSGSGSALSSVPTRTRTKRSTKKATLGHHANASYGKSTYGETEKGGYPVVELSWGSPPPPAYILHNN</sequence>
<feature type="transmembrane region" description="Helical" evidence="2">
    <location>
        <begin position="210"/>
        <end position="230"/>
    </location>
</feature>
<feature type="compositionally biased region" description="Low complexity" evidence="1">
    <location>
        <begin position="168"/>
        <end position="184"/>
    </location>
</feature>
<name>A0A409YIB7_9AGAR</name>
<evidence type="ECO:0000256" key="2">
    <source>
        <dbReference type="SAM" id="Phobius"/>
    </source>
</evidence>
<dbReference type="AlphaFoldDB" id="A0A409YIB7"/>
<dbReference type="OrthoDB" id="3234968at2759"/>
<feature type="region of interest" description="Disordered" evidence="1">
    <location>
        <begin position="432"/>
        <end position="469"/>
    </location>
</feature>
<feature type="region of interest" description="Disordered" evidence="1">
    <location>
        <begin position="151"/>
        <end position="204"/>
    </location>
</feature>
<proteinExistence type="predicted"/>
<feature type="compositionally biased region" description="Basic residues" evidence="1">
    <location>
        <begin position="447"/>
        <end position="458"/>
    </location>
</feature>
<protein>
    <submittedName>
        <fullName evidence="3">Uncharacterized protein</fullName>
    </submittedName>
</protein>
<keyword evidence="2" id="KW-1133">Transmembrane helix</keyword>
<evidence type="ECO:0000256" key="1">
    <source>
        <dbReference type="SAM" id="MobiDB-lite"/>
    </source>
</evidence>
<gene>
    <name evidence="3" type="ORF">CVT24_002245</name>
</gene>
<feature type="compositionally biased region" description="Pro residues" evidence="1">
    <location>
        <begin position="151"/>
        <end position="167"/>
    </location>
</feature>
<evidence type="ECO:0000313" key="3">
    <source>
        <dbReference type="EMBL" id="PPR02771.1"/>
    </source>
</evidence>
<keyword evidence="2" id="KW-0812">Transmembrane</keyword>
<dbReference type="STRING" id="181874.A0A409YIB7"/>
<comment type="caution">
    <text evidence="3">The sequence shown here is derived from an EMBL/GenBank/DDBJ whole genome shotgun (WGS) entry which is preliminary data.</text>
</comment>